<accession>A0A2W7RQ13</accession>
<dbReference type="EMBL" id="QKZV01000005">
    <property type="protein sequence ID" value="PZX62431.1"/>
    <property type="molecule type" value="Genomic_DNA"/>
</dbReference>
<dbReference type="Proteomes" id="UP000249720">
    <property type="component" value="Unassembled WGS sequence"/>
</dbReference>
<organism evidence="1 2">
    <name type="scientific">Hydrotalea sandarakina</name>
    <dbReference type="NCBI Taxonomy" id="1004304"/>
    <lineage>
        <taxon>Bacteria</taxon>
        <taxon>Pseudomonadati</taxon>
        <taxon>Bacteroidota</taxon>
        <taxon>Chitinophagia</taxon>
        <taxon>Chitinophagales</taxon>
        <taxon>Chitinophagaceae</taxon>
        <taxon>Hydrotalea</taxon>
    </lineage>
</organism>
<proteinExistence type="predicted"/>
<dbReference type="RefSeq" id="WP_111295655.1">
    <property type="nucleotide sequence ID" value="NZ_QKZV01000005.1"/>
</dbReference>
<evidence type="ECO:0000313" key="1">
    <source>
        <dbReference type="EMBL" id="PZX62431.1"/>
    </source>
</evidence>
<dbReference type="OrthoDB" id="1522724at2"/>
<dbReference type="AlphaFoldDB" id="A0A2W7RQ13"/>
<sequence>MNLLKKICFIGLVILLAKCTSTVKLEGTYLNAKKGDTLWLYPNHTYEYLEQLYKSKLGWTEGQWIKQNRKINFQCNHRVLVGYQLKVRPDTLVKNFEIKLLMGYGNEPVYVEKVIMYKNKAELNASLYKVLNNKITLYTTNFDSVVIYPHALVPLTLPNTLNPAHGYIAKIYPAERLYDLDKASFVIRNSKLKSKPSKKYPDFHVTFEKMGE</sequence>
<reference evidence="1 2" key="1">
    <citation type="submission" date="2018-06" db="EMBL/GenBank/DDBJ databases">
        <title>Genomic Encyclopedia of Archaeal and Bacterial Type Strains, Phase II (KMG-II): from individual species to whole genera.</title>
        <authorList>
            <person name="Goeker M."/>
        </authorList>
    </citation>
    <scope>NUCLEOTIDE SEQUENCE [LARGE SCALE GENOMIC DNA]</scope>
    <source>
        <strain evidence="1 2">DSM 23241</strain>
    </source>
</reference>
<name>A0A2W7RQ13_9BACT</name>
<gene>
    <name evidence="1" type="ORF">LX80_01914</name>
</gene>
<protein>
    <submittedName>
        <fullName evidence="1">Uncharacterized protein</fullName>
    </submittedName>
</protein>
<keyword evidence="2" id="KW-1185">Reference proteome</keyword>
<evidence type="ECO:0000313" key="2">
    <source>
        <dbReference type="Proteomes" id="UP000249720"/>
    </source>
</evidence>
<comment type="caution">
    <text evidence="1">The sequence shown here is derived from an EMBL/GenBank/DDBJ whole genome shotgun (WGS) entry which is preliminary data.</text>
</comment>